<evidence type="ECO:0008006" key="3">
    <source>
        <dbReference type="Google" id="ProtNLM"/>
    </source>
</evidence>
<comment type="caution">
    <text evidence="1">The sequence shown here is derived from an EMBL/GenBank/DDBJ whole genome shotgun (WGS) entry which is preliminary data.</text>
</comment>
<dbReference type="InterPro" id="IPR011050">
    <property type="entry name" value="Pectin_lyase_fold/virulence"/>
</dbReference>
<accession>A0ABU1LK43</accession>
<organism evidence="1 2">
    <name type="scientific">Paraburkholderia terricola</name>
    <dbReference type="NCBI Taxonomy" id="169427"/>
    <lineage>
        <taxon>Bacteria</taxon>
        <taxon>Pseudomonadati</taxon>
        <taxon>Pseudomonadota</taxon>
        <taxon>Betaproteobacteria</taxon>
        <taxon>Burkholderiales</taxon>
        <taxon>Burkholderiaceae</taxon>
        <taxon>Paraburkholderia</taxon>
    </lineage>
</organism>
<evidence type="ECO:0000313" key="1">
    <source>
        <dbReference type="EMBL" id="MDR6407096.1"/>
    </source>
</evidence>
<keyword evidence="2" id="KW-1185">Reference proteome</keyword>
<dbReference type="EMBL" id="JAVDRP010000001">
    <property type="protein sequence ID" value="MDR6407096.1"/>
    <property type="molecule type" value="Genomic_DNA"/>
</dbReference>
<sequence>MNRRSAMGLSAGIAVLGAAAASPERGEPQADQFPNGFRWLHHFAAKGKGTSDDTGTFQRAIDFLRNIALRTRDTSCVPALLIPSGRYILTDTIHTMPWIKLCSVGGVLLDFSQLPVARDGLTCRNETALPATDLRFPGDRSPFLDGAGGTISIRGPGVMRAEGWGITMGNRHAGFSGIVRDAGGCNVVVTGWRGALRIDPVNTYLCAWFSSRFEQNREQGIFVAPSDGRSVNSGERMTFVDCTLSGSARAIDINSDSMDFVFDACSFDFNGDIVHFGKQARFGTVAFNHCHIEGIDGLLVDAKASGKHLRTVFRDSIVLPRRWKRKELNNAPRQLVAGTAKFSASGLEWRFESPEQGTLTALIGDEVPVESMTATSFQRIRALPWRGSVINADSLFALNSPGTSAGALTHWTTTCAASAKHIGEIVVVDASARSSVFAKPRQALRLAFPAHGNASISVATRTPFPVTPGELVMAGCSATAMGATGRVKFTFQFDAAEGIPLSASESQGVANELPSAQAAVPPGANRAVLMATFVGWTGTLQINELAVWRSS</sequence>
<proteinExistence type="predicted"/>
<dbReference type="InterPro" id="IPR012334">
    <property type="entry name" value="Pectin_lyas_fold"/>
</dbReference>
<gene>
    <name evidence="1" type="ORF">J2804_000484</name>
</gene>
<evidence type="ECO:0000313" key="2">
    <source>
        <dbReference type="Proteomes" id="UP001264340"/>
    </source>
</evidence>
<dbReference type="SUPFAM" id="SSF51126">
    <property type="entry name" value="Pectin lyase-like"/>
    <property type="match status" value="1"/>
</dbReference>
<dbReference type="RefSeq" id="WP_310118190.1">
    <property type="nucleotide sequence ID" value="NZ_JAVDQV010000001.1"/>
</dbReference>
<dbReference type="Gene3D" id="2.160.20.10">
    <property type="entry name" value="Single-stranded right-handed beta-helix, Pectin lyase-like"/>
    <property type="match status" value="1"/>
</dbReference>
<name>A0ABU1LK43_9BURK</name>
<protein>
    <recommendedName>
        <fullName evidence="3">Pectate lyase superfamily protein</fullName>
    </recommendedName>
</protein>
<reference evidence="1 2" key="1">
    <citation type="submission" date="2023-07" db="EMBL/GenBank/DDBJ databases">
        <title>Sorghum-associated microbial communities from plants grown in Nebraska, USA.</title>
        <authorList>
            <person name="Schachtman D."/>
        </authorList>
    </citation>
    <scope>NUCLEOTIDE SEQUENCE [LARGE SCALE GENOMIC DNA]</scope>
    <source>
        <strain evidence="1 2">DS1316</strain>
    </source>
</reference>
<dbReference type="Proteomes" id="UP001264340">
    <property type="component" value="Unassembled WGS sequence"/>
</dbReference>